<dbReference type="PROSITE" id="PS50005">
    <property type="entry name" value="TPR"/>
    <property type="match status" value="8"/>
</dbReference>
<accession>A0A3M7RJ71</accession>
<protein>
    <submittedName>
        <fullName evidence="4">Tetratricopeptide repeat 6</fullName>
    </submittedName>
</protein>
<dbReference type="SMART" id="SM00028">
    <property type="entry name" value="TPR"/>
    <property type="match status" value="17"/>
</dbReference>
<dbReference type="Proteomes" id="UP000276133">
    <property type="component" value="Unassembled WGS sequence"/>
</dbReference>
<dbReference type="PANTHER" id="PTHR44858">
    <property type="entry name" value="TETRATRICOPEPTIDE REPEAT PROTEIN 6"/>
    <property type="match status" value="1"/>
</dbReference>
<evidence type="ECO:0000313" key="4">
    <source>
        <dbReference type="EMBL" id="RNA23613.1"/>
    </source>
</evidence>
<dbReference type="STRING" id="10195.A0A3M7RJ71"/>
<feature type="repeat" description="TPR" evidence="3">
    <location>
        <begin position="266"/>
        <end position="299"/>
    </location>
</feature>
<reference evidence="4 5" key="1">
    <citation type="journal article" date="2018" name="Sci. Rep.">
        <title>Genomic signatures of local adaptation to the degree of environmental predictability in rotifers.</title>
        <authorList>
            <person name="Franch-Gras L."/>
            <person name="Hahn C."/>
            <person name="Garcia-Roger E.M."/>
            <person name="Carmona M.J."/>
            <person name="Serra M."/>
            <person name="Gomez A."/>
        </authorList>
    </citation>
    <scope>NUCLEOTIDE SEQUENCE [LARGE SCALE GENOMIC DNA]</scope>
    <source>
        <strain evidence="4">HYR1</strain>
    </source>
</reference>
<feature type="repeat" description="TPR" evidence="3">
    <location>
        <begin position="608"/>
        <end position="641"/>
    </location>
</feature>
<comment type="caution">
    <text evidence="4">The sequence shown here is derived from an EMBL/GenBank/DDBJ whole genome shotgun (WGS) entry which is preliminary data.</text>
</comment>
<evidence type="ECO:0000256" key="3">
    <source>
        <dbReference type="PROSITE-ProRule" id="PRU00339"/>
    </source>
</evidence>
<dbReference type="Pfam" id="PF13432">
    <property type="entry name" value="TPR_16"/>
    <property type="match status" value="1"/>
</dbReference>
<feature type="repeat" description="TPR" evidence="3">
    <location>
        <begin position="541"/>
        <end position="574"/>
    </location>
</feature>
<organism evidence="4 5">
    <name type="scientific">Brachionus plicatilis</name>
    <name type="common">Marine rotifer</name>
    <name type="synonym">Brachionus muelleri</name>
    <dbReference type="NCBI Taxonomy" id="10195"/>
    <lineage>
        <taxon>Eukaryota</taxon>
        <taxon>Metazoa</taxon>
        <taxon>Spiralia</taxon>
        <taxon>Gnathifera</taxon>
        <taxon>Rotifera</taxon>
        <taxon>Eurotatoria</taxon>
        <taxon>Monogononta</taxon>
        <taxon>Pseudotrocha</taxon>
        <taxon>Ploima</taxon>
        <taxon>Brachionidae</taxon>
        <taxon>Brachionus</taxon>
    </lineage>
</organism>
<dbReference type="AlphaFoldDB" id="A0A3M7RJ71"/>
<dbReference type="PANTHER" id="PTHR44858:SF1">
    <property type="entry name" value="UDP-N-ACETYLGLUCOSAMINE--PEPTIDE N-ACETYLGLUCOSAMINYLTRANSFERASE SPINDLY-RELATED"/>
    <property type="match status" value="1"/>
</dbReference>
<evidence type="ECO:0000256" key="1">
    <source>
        <dbReference type="ARBA" id="ARBA00022737"/>
    </source>
</evidence>
<dbReference type="InterPro" id="IPR011990">
    <property type="entry name" value="TPR-like_helical_dom_sf"/>
</dbReference>
<feature type="repeat" description="TPR" evidence="3">
    <location>
        <begin position="436"/>
        <end position="469"/>
    </location>
</feature>
<dbReference type="GO" id="GO:0046813">
    <property type="term" value="P:receptor-mediated virion attachment to host cell"/>
    <property type="evidence" value="ECO:0007669"/>
    <property type="project" value="TreeGrafter"/>
</dbReference>
<evidence type="ECO:0000313" key="5">
    <source>
        <dbReference type="Proteomes" id="UP000276133"/>
    </source>
</evidence>
<dbReference type="SUPFAM" id="SSF81901">
    <property type="entry name" value="HCP-like"/>
    <property type="match status" value="1"/>
</dbReference>
<proteinExistence type="predicted"/>
<dbReference type="InterPro" id="IPR050498">
    <property type="entry name" value="Ycf3"/>
</dbReference>
<feature type="repeat" description="TPR" evidence="3">
    <location>
        <begin position="202"/>
        <end position="235"/>
    </location>
</feature>
<name>A0A3M7RJ71_BRAPC</name>
<feature type="repeat" description="TPR" evidence="3">
    <location>
        <begin position="711"/>
        <end position="744"/>
    </location>
</feature>
<dbReference type="EMBL" id="REGN01003249">
    <property type="protein sequence ID" value="RNA23613.1"/>
    <property type="molecule type" value="Genomic_DNA"/>
</dbReference>
<evidence type="ECO:0000256" key="2">
    <source>
        <dbReference type="ARBA" id="ARBA00022803"/>
    </source>
</evidence>
<keyword evidence="1" id="KW-0677">Repeat</keyword>
<dbReference type="SUPFAM" id="SSF48452">
    <property type="entry name" value="TPR-like"/>
    <property type="match status" value="2"/>
</dbReference>
<feature type="repeat" description="TPR" evidence="3">
    <location>
        <begin position="59"/>
        <end position="92"/>
    </location>
</feature>
<dbReference type="Gene3D" id="1.25.40.10">
    <property type="entry name" value="Tetratricopeptide repeat domain"/>
    <property type="match status" value="9"/>
</dbReference>
<dbReference type="OrthoDB" id="1658288at2759"/>
<keyword evidence="2 3" id="KW-0802">TPR repeat</keyword>
<dbReference type="InterPro" id="IPR019734">
    <property type="entry name" value="TPR_rpt"/>
</dbReference>
<feature type="repeat" description="TPR" evidence="3">
    <location>
        <begin position="470"/>
        <end position="503"/>
    </location>
</feature>
<sequence>MILILYDEAIKDFESVLLLDKEYSPAYVNLGIIYMNLTMNYWKAIKYFNLAIKSNPVYIRAYLCRAQAYRYVHDLKRAYLDYTKAIHMDPTNTQIYIYRGQTILEMGDLKLAAFCVQYASFMKDNVNSRASNDNDFGTVINRGGSAKIRSKNEGISTLSSMTNSVAAQNQSVTQQALVFSFLKNHDKAISVLEQELKVKATTSIYNLLGRVYMKAKKWKEAVMAFEKSIDLNFDETKSSKNMSTTSSSFSKMANLTGLKANKKDLIDAYFMKGQCFIETKHYTDAYSSFDKVIDLNPENAQAFYHRGIARVHLKHQRCIQDFNKALALDPSLFEAFLARACIYGMQERYTKAILNCNEAVRLNSKSVRGYLYRGALKYMSRSFNYAIKDLTEAINLDQTCALAYFNRALCYEQIQSFKNALKDFSIVLMLGDFLKFKVLINRGLLYFHTKDYFNALNDFKMAAVYSPSDFDIQHMIGLCLHKLERYSEAISVLSEAYQINPRFFNALISRGNVYVDLGHDKAFEKAQKDYGTVLDLYPDNLDAHINLAYLFQITGRFKLAWDQFTKAIQLKPKFIPAYEGRSVVCLQMSDTLAALKDINQAIKIRPNAELLVNRGVIYQFMADNVNAMRDYQSALLMDPMFGLAYFNSANVLLLHKQFSQALKNLDMAIDKCHMKDESTYQNRAIARALAGDISGAFRDLCEAIKYGKYTSHLFMNRGILLYKMENYKLADKDFSTAISLSPNDAVLYKLRADCKGKLDMKDEALVDYQMAVDLKQREKF</sequence>
<dbReference type="Pfam" id="PF13181">
    <property type="entry name" value="TPR_8"/>
    <property type="match status" value="4"/>
</dbReference>
<keyword evidence="5" id="KW-1185">Reference proteome</keyword>
<gene>
    <name evidence="4" type="ORF">BpHYR1_013894</name>
</gene>